<name>A0A1I2BKD9_9RHOB</name>
<evidence type="ECO:0000313" key="1">
    <source>
        <dbReference type="EMBL" id="SFE56636.1"/>
    </source>
</evidence>
<dbReference type="SUPFAM" id="SSF54909">
    <property type="entry name" value="Dimeric alpha+beta barrel"/>
    <property type="match status" value="1"/>
</dbReference>
<dbReference type="PIRSF" id="PIRSF007028">
    <property type="entry name" value="UCP007028"/>
    <property type="match status" value="1"/>
</dbReference>
<dbReference type="AlphaFoldDB" id="A0A1I2BKD9"/>
<sequence length="120" mass="13694">MPYYQGFLLAVPTANRDAYKAMADSVWPMFQEFGCLGSVETWGVDTPDGKVTSFPMAVQKKEDETVVFSWMVWPNKETCDSAWEKMMADPRMQEIPEMPFDGMRMMWGGFEPLVTFGQPA</sequence>
<dbReference type="RefSeq" id="WP_149757164.1">
    <property type="nucleotide sequence ID" value="NZ_FOMS01000011.1"/>
</dbReference>
<dbReference type="Gene3D" id="3.30.70.100">
    <property type="match status" value="1"/>
</dbReference>
<dbReference type="InterPro" id="IPR009874">
    <property type="entry name" value="DUF1428"/>
</dbReference>
<dbReference type="EMBL" id="FOMS01000011">
    <property type="protein sequence ID" value="SFE56636.1"/>
    <property type="molecule type" value="Genomic_DNA"/>
</dbReference>
<keyword evidence="2" id="KW-1185">Reference proteome</keyword>
<accession>A0A1I2BKD9</accession>
<dbReference type="Proteomes" id="UP000325289">
    <property type="component" value="Unassembled WGS sequence"/>
</dbReference>
<dbReference type="OrthoDB" id="9792392at2"/>
<gene>
    <name evidence="1" type="ORF">SAMN04515678_11184</name>
</gene>
<reference evidence="1 2" key="1">
    <citation type="submission" date="2016-10" db="EMBL/GenBank/DDBJ databases">
        <authorList>
            <person name="Varghese N."/>
            <person name="Submissions S."/>
        </authorList>
    </citation>
    <scope>NUCLEOTIDE SEQUENCE [LARGE SCALE GENOMIC DNA]</scope>
    <source>
        <strain evidence="2">YIM D21,KCTC 23444,ACCC 10710</strain>
    </source>
</reference>
<dbReference type="InterPro" id="IPR011008">
    <property type="entry name" value="Dimeric_a/b-barrel"/>
</dbReference>
<dbReference type="Pfam" id="PF07237">
    <property type="entry name" value="DUF1428"/>
    <property type="match status" value="1"/>
</dbReference>
<organism evidence="1 2">
    <name type="scientific">Roseivivax sediminis</name>
    <dbReference type="NCBI Taxonomy" id="936889"/>
    <lineage>
        <taxon>Bacteria</taxon>
        <taxon>Pseudomonadati</taxon>
        <taxon>Pseudomonadota</taxon>
        <taxon>Alphaproteobacteria</taxon>
        <taxon>Rhodobacterales</taxon>
        <taxon>Roseobacteraceae</taxon>
        <taxon>Roseivivax</taxon>
    </lineage>
</organism>
<evidence type="ECO:0000313" key="2">
    <source>
        <dbReference type="Proteomes" id="UP000325289"/>
    </source>
</evidence>
<protein>
    <submittedName>
        <fullName evidence="1">Uncharacterized conserved protein YbaA, DUF1428 family</fullName>
    </submittedName>
</protein>
<proteinExistence type="predicted"/>